<keyword evidence="3 9" id="KW-0808">Transferase</keyword>
<feature type="region of interest" description="Disordered" evidence="10">
    <location>
        <begin position="46"/>
        <end position="73"/>
    </location>
</feature>
<dbReference type="RefSeq" id="WP_251776086.1">
    <property type="nucleotide sequence ID" value="NZ_JAMKFE010000001.1"/>
</dbReference>
<evidence type="ECO:0000259" key="12">
    <source>
        <dbReference type="Pfam" id="PF04963"/>
    </source>
</evidence>
<dbReference type="PANTHER" id="PTHR32248">
    <property type="entry name" value="RNA POLYMERASE SIGMA-54 FACTOR"/>
    <property type="match status" value="1"/>
</dbReference>
<comment type="similarity">
    <text evidence="1 9">Belongs to the sigma-54 factor family.</text>
</comment>
<dbReference type="EMBL" id="JAMKFE010000001">
    <property type="protein sequence ID" value="MCM5677960.1"/>
    <property type="molecule type" value="Genomic_DNA"/>
</dbReference>
<dbReference type="PROSITE" id="PS50044">
    <property type="entry name" value="SIGMA54_3"/>
    <property type="match status" value="1"/>
</dbReference>
<dbReference type="InterPro" id="IPR007634">
    <property type="entry name" value="RNA_pol_sigma_54_DNA-bd"/>
</dbReference>
<dbReference type="PROSITE" id="PS00717">
    <property type="entry name" value="SIGMA54_1"/>
    <property type="match status" value="1"/>
</dbReference>
<keyword evidence="4 9" id="KW-0548">Nucleotidyltransferase</keyword>
<evidence type="ECO:0000313" key="14">
    <source>
        <dbReference type="Proteomes" id="UP001165541"/>
    </source>
</evidence>
<evidence type="ECO:0000256" key="8">
    <source>
        <dbReference type="ARBA" id="ARBA00023163"/>
    </source>
</evidence>
<dbReference type="Gene3D" id="1.10.10.1330">
    <property type="entry name" value="RNA polymerase sigma-54 factor, core-binding domain"/>
    <property type="match status" value="1"/>
</dbReference>
<organism evidence="13 14">
    <name type="scientific">Caldimonas mangrovi</name>
    <dbReference type="NCBI Taxonomy" id="2944811"/>
    <lineage>
        <taxon>Bacteria</taxon>
        <taxon>Pseudomonadati</taxon>
        <taxon>Pseudomonadota</taxon>
        <taxon>Betaproteobacteria</taxon>
        <taxon>Burkholderiales</taxon>
        <taxon>Sphaerotilaceae</taxon>
        <taxon>Caldimonas</taxon>
    </lineage>
</organism>
<evidence type="ECO:0000259" key="11">
    <source>
        <dbReference type="Pfam" id="PF04552"/>
    </source>
</evidence>
<proteinExistence type="inferred from homology"/>
<dbReference type="InterPro" id="IPR000394">
    <property type="entry name" value="RNA_pol_sigma_54"/>
</dbReference>
<dbReference type="NCBIfam" id="NF009118">
    <property type="entry name" value="PRK12469.1"/>
    <property type="match status" value="1"/>
</dbReference>
<evidence type="ECO:0000313" key="13">
    <source>
        <dbReference type="EMBL" id="MCM5677960.1"/>
    </source>
</evidence>
<keyword evidence="2 9" id="KW-0240">DNA-directed RNA polymerase</keyword>
<gene>
    <name evidence="13" type="ORF">M8A51_00255</name>
</gene>
<dbReference type="Pfam" id="PF04552">
    <property type="entry name" value="Sigma54_DBD"/>
    <property type="match status" value="1"/>
</dbReference>
<evidence type="ECO:0000256" key="2">
    <source>
        <dbReference type="ARBA" id="ARBA00022478"/>
    </source>
</evidence>
<evidence type="ECO:0000256" key="6">
    <source>
        <dbReference type="ARBA" id="ARBA00023082"/>
    </source>
</evidence>
<dbReference type="PANTHER" id="PTHR32248:SF4">
    <property type="entry name" value="RNA POLYMERASE SIGMA-54 FACTOR"/>
    <property type="match status" value="1"/>
</dbReference>
<dbReference type="Proteomes" id="UP001165541">
    <property type="component" value="Unassembled WGS sequence"/>
</dbReference>
<dbReference type="Pfam" id="PF00309">
    <property type="entry name" value="Sigma54_AID"/>
    <property type="match status" value="1"/>
</dbReference>
<dbReference type="NCBIfam" id="NF004595">
    <property type="entry name" value="PRK05932.1-2"/>
    <property type="match status" value="1"/>
</dbReference>
<dbReference type="Pfam" id="PF04963">
    <property type="entry name" value="Sigma54_CBD"/>
    <property type="match status" value="1"/>
</dbReference>
<feature type="compositionally biased region" description="Gly residues" evidence="10">
    <location>
        <begin position="96"/>
        <end position="108"/>
    </location>
</feature>
<comment type="function">
    <text evidence="9">Sigma factors are initiation factors that promote the attachment of RNA polymerase to specific initiation sites and are then released.</text>
</comment>
<evidence type="ECO:0000256" key="4">
    <source>
        <dbReference type="ARBA" id="ARBA00022695"/>
    </source>
</evidence>
<evidence type="ECO:0000256" key="1">
    <source>
        <dbReference type="ARBA" id="ARBA00008798"/>
    </source>
</evidence>
<feature type="region of interest" description="Disordered" evidence="10">
    <location>
        <begin position="85"/>
        <end position="109"/>
    </location>
</feature>
<keyword evidence="5 9" id="KW-0805">Transcription regulation</keyword>
<dbReference type="PROSITE" id="PS00718">
    <property type="entry name" value="SIGMA54_2"/>
    <property type="match status" value="1"/>
</dbReference>
<comment type="caution">
    <text evidence="13">The sequence shown here is derived from an EMBL/GenBank/DDBJ whole genome shotgun (WGS) entry which is preliminary data.</text>
</comment>
<evidence type="ECO:0000256" key="5">
    <source>
        <dbReference type="ARBA" id="ARBA00023015"/>
    </source>
</evidence>
<keyword evidence="6 9" id="KW-0731">Sigma factor</keyword>
<accession>A0ABT0YGU3</accession>
<reference evidence="13" key="1">
    <citation type="submission" date="2022-05" db="EMBL/GenBank/DDBJ databases">
        <title>Schlegelella sp. nov., isolated from mangrove soil.</title>
        <authorList>
            <person name="Liu Y."/>
            <person name="Ge X."/>
            <person name="Liu W."/>
        </authorList>
    </citation>
    <scope>NUCLEOTIDE SEQUENCE</scope>
    <source>
        <strain evidence="13">S2-27</strain>
    </source>
</reference>
<evidence type="ECO:0000256" key="3">
    <source>
        <dbReference type="ARBA" id="ARBA00022679"/>
    </source>
</evidence>
<evidence type="ECO:0000256" key="10">
    <source>
        <dbReference type="SAM" id="MobiDB-lite"/>
    </source>
</evidence>
<feature type="compositionally biased region" description="Low complexity" evidence="10">
    <location>
        <begin position="56"/>
        <end position="71"/>
    </location>
</feature>
<keyword evidence="14" id="KW-1185">Reference proteome</keyword>
<dbReference type="Gene3D" id="1.10.10.60">
    <property type="entry name" value="Homeodomain-like"/>
    <property type="match status" value="1"/>
</dbReference>
<dbReference type="InterPro" id="IPR007046">
    <property type="entry name" value="RNA_pol_sigma_54_core-bd"/>
</dbReference>
<feature type="domain" description="RNA polymerase sigma factor 54 DNA-binding" evidence="11">
    <location>
        <begin position="320"/>
        <end position="477"/>
    </location>
</feature>
<keyword evidence="7 9" id="KW-0238">DNA-binding</keyword>
<evidence type="ECO:0000256" key="7">
    <source>
        <dbReference type="ARBA" id="ARBA00023125"/>
    </source>
</evidence>
<sequence length="479" mass="52810">MNAPVIRLEHRQHQTLTPRLQQAVRLLQLSSLDFAQEVQQAVGNNPFLEEDPESHAAPVAAAENAPADTPPTWAEVTPVTAPAADMPWDRESWGSPGSGGSGRGGSGDGELDLVEMVAADISLRQTLHSQINVMPLSPRDRQLAGTIIEALDDDGYLRLGLDELMGLSGCSPLPDDTEMNVALKLVQSLDPAGIAARDVRECLLLQLKDLDQHPECELASRIVSDHLDRLAMRDVNGLARTLGASVAQVEAVCERIRHLDPRPGWRFGPSNTQFVTPDVIVRKVRGVWTAALNPDVIPKVRLNQVYAELFQRHRDSGHAELAAHLQEARWTVRNVEQRFATILHVAQAIVKRQRHFLEYGALAMKPLGLREIAEELGLHESTVSRVTNNKYMATPLGVFELKYFFSRALPTVSGGSCSATAIRGVIKDMIEAEDASDPLSDAQIARQLARQGLSVARRTVTKYRQMMKLPSVEKRRKHV</sequence>
<evidence type="ECO:0000256" key="9">
    <source>
        <dbReference type="PIRNR" id="PIRNR000774"/>
    </source>
</evidence>
<keyword evidence="8 9" id="KW-0804">Transcription</keyword>
<dbReference type="GO" id="GO:0003899">
    <property type="term" value="F:DNA-directed RNA polymerase activity"/>
    <property type="evidence" value="ECO:0007669"/>
    <property type="project" value="UniProtKB-EC"/>
</dbReference>
<dbReference type="NCBIfam" id="TIGR02395">
    <property type="entry name" value="rpoN_sigma"/>
    <property type="match status" value="1"/>
</dbReference>
<dbReference type="PIRSF" id="PIRSF000774">
    <property type="entry name" value="RpoN"/>
    <property type="match status" value="1"/>
</dbReference>
<name>A0ABT0YGU3_9BURK</name>
<protein>
    <recommendedName>
        <fullName evidence="9">RNA polymerase sigma-54 factor</fullName>
    </recommendedName>
</protein>
<feature type="domain" description="RNA polymerase sigma factor 54 core-binding" evidence="12">
    <location>
        <begin position="115"/>
        <end position="306"/>
    </location>
</feature>
<dbReference type="PRINTS" id="PR00045">
    <property type="entry name" value="SIGMA54FCT"/>
</dbReference>
<dbReference type="InterPro" id="IPR038709">
    <property type="entry name" value="RpoN_core-bd_sf"/>
</dbReference>